<comment type="caution">
    <text evidence="2">The sequence shown here is derived from an EMBL/GenBank/DDBJ whole genome shotgun (WGS) entry which is preliminary data.</text>
</comment>
<sequence>MPKGRIVKALSGFYYVEFEGELIQCRGRGEFFVKKKLLL</sequence>
<dbReference type="Pfam" id="PF16745">
    <property type="entry name" value="RsgA_N"/>
    <property type="match status" value="1"/>
</dbReference>
<evidence type="ECO:0000313" key="2">
    <source>
        <dbReference type="EMBL" id="GAE91680.1"/>
    </source>
</evidence>
<gene>
    <name evidence="2" type="ORF">JCM21714_634</name>
</gene>
<dbReference type="InterPro" id="IPR031944">
    <property type="entry name" value="RsgA_N"/>
</dbReference>
<evidence type="ECO:0000259" key="1">
    <source>
        <dbReference type="Pfam" id="PF16745"/>
    </source>
</evidence>
<name>W4VE36_9BACI</name>
<organism evidence="2 3">
    <name type="scientific">Gracilibacillus boraciitolerans JCM 21714</name>
    <dbReference type="NCBI Taxonomy" id="1298598"/>
    <lineage>
        <taxon>Bacteria</taxon>
        <taxon>Bacillati</taxon>
        <taxon>Bacillota</taxon>
        <taxon>Bacilli</taxon>
        <taxon>Bacillales</taxon>
        <taxon>Bacillaceae</taxon>
        <taxon>Gracilibacillus</taxon>
    </lineage>
</organism>
<protein>
    <submittedName>
        <fullName evidence="2">Ribosome small subunit-stimulated GTPase EngC</fullName>
    </submittedName>
</protein>
<dbReference type="EMBL" id="BAVS01000001">
    <property type="protein sequence ID" value="GAE91680.1"/>
    <property type="molecule type" value="Genomic_DNA"/>
</dbReference>
<dbReference type="Proteomes" id="UP000019102">
    <property type="component" value="Unassembled WGS sequence"/>
</dbReference>
<dbReference type="STRING" id="1298598.JCM21714_634"/>
<dbReference type="Gene3D" id="2.40.50.140">
    <property type="entry name" value="Nucleic acid-binding proteins"/>
    <property type="match status" value="1"/>
</dbReference>
<evidence type="ECO:0000313" key="3">
    <source>
        <dbReference type="Proteomes" id="UP000019102"/>
    </source>
</evidence>
<dbReference type="SUPFAM" id="SSF50249">
    <property type="entry name" value="Nucleic acid-binding proteins"/>
    <property type="match status" value="1"/>
</dbReference>
<dbReference type="AlphaFoldDB" id="W4VE36"/>
<feature type="domain" description="Ribosome biogenesis GTPase RsgA N-terminal" evidence="1">
    <location>
        <begin position="3"/>
        <end position="34"/>
    </location>
</feature>
<keyword evidence="3" id="KW-1185">Reference proteome</keyword>
<dbReference type="InterPro" id="IPR012340">
    <property type="entry name" value="NA-bd_OB-fold"/>
</dbReference>
<proteinExistence type="predicted"/>
<accession>W4VE36</accession>
<reference evidence="2 3" key="1">
    <citation type="journal article" date="2014" name="Genome Announc.">
        <title>Draft Genome Sequence of the Boron-Tolerant and Moderately Halotolerant Bacterium Gracilibacillus boraciitolerans JCM 21714T.</title>
        <authorList>
            <person name="Ahmed I."/>
            <person name="Oshima K."/>
            <person name="Suda W."/>
            <person name="Kitamura K."/>
            <person name="Iida T."/>
            <person name="Ohmori Y."/>
            <person name="Fujiwara T."/>
            <person name="Hattori M."/>
            <person name="Ohkuma M."/>
        </authorList>
    </citation>
    <scope>NUCLEOTIDE SEQUENCE [LARGE SCALE GENOMIC DNA]</scope>
    <source>
        <strain evidence="2 3">JCM 21714</strain>
    </source>
</reference>